<dbReference type="Gene3D" id="3.30.70.20">
    <property type="match status" value="1"/>
</dbReference>
<dbReference type="PROSITE" id="PS00198">
    <property type="entry name" value="4FE4S_FER_1"/>
    <property type="match status" value="2"/>
</dbReference>
<dbReference type="PANTHER" id="PTHR43193">
    <property type="match status" value="1"/>
</dbReference>
<keyword evidence="2" id="KW-0408">Iron</keyword>
<dbReference type="InterPro" id="IPR007525">
    <property type="entry name" value="FrhB_FdhB_C"/>
</dbReference>
<keyword evidence="3" id="KW-0411">Iron-sulfur</keyword>
<keyword evidence="1" id="KW-0479">Metal-binding</keyword>
<protein>
    <submittedName>
        <fullName evidence="5">Coenzyme F420-reducing hydrogenase, beta subunit</fullName>
    </submittedName>
</protein>
<organism evidence="5 6">
    <name type="scientific">Prevotella communis</name>
    <dbReference type="NCBI Taxonomy" id="2913614"/>
    <lineage>
        <taxon>Bacteria</taxon>
        <taxon>Pseudomonadati</taxon>
        <taxon>Bacteroidota</taxon>
        <taxon>Bacteroidia</taxon>
        <taxon>Bacteroidales</taxon>
        <taxon>Prevotellaceae</taxon>
        <taxon>Prevotella</taxon>
    </lineage>
</organism>
<evidence type="ECO:0000313" key="6">
    <source>
        <dbReference type="Proteomes" id="UP000198779"/>
    </source>
</evidence>
<reference evidence="6" key="1">
    <citation type="submission" date="2016-10" db="EMBL/GenBank/DDBJ databases">
        <authorList>
            <person name="Varghese N."/>
            <person name="Submissions S."/>
        </authorList>
    </citation>
    <scope>NUCLEOTIDE SEQUENCE [LARGE SCALE GENOMIC DNA]</scope>
    <source>
        <strain evidence="6">BP1-148</strain>
    </source>
</reference>
<keyword evidence="6" id="KW-1185">Reference proteome</keyword>
<dbReference type="InterPro" id="IPR052977">
    <property type="entry name" value="Polyferredoxin-like_ET"/>
</dbReference>
<dbReference type="InterPro" id="IPR017896">
    <property type="entry name" value="4Fe4S_Fe-S-bd"/>
</dbReference>
<evidence type="ECO:0000313" key="5">
    <source>
        <dbReference type="EMBL" id="SDG62917.1"/>
    </source>
</evidence>
<dbReference type="PANTHER" id="PTHR43193:SF2">
    <property type="entry name" value="POLYFERREDOXIN PROTEIN FWDF"/>
    <property type="match status" value="1"/>
</dbReference>
<evidence type="ECO:0000256" key="2">
    <source>
        <dbReference type="ARBA" id="ARBA00023004"/>
    </source>
</evidence>
<dbReference type="GO" id="GO:0046872">
    <property type="term" value="F:metal ion binding"/>
    <property type="evidence" value="ECO:0007669"/>
    <property type="project" value="UniProtKB-KW"/>
</dbReference>
<dbReference type="AlphaFoldDB" id="A0A1G7VTA8"/>
<feature type="domain" description="4Fe-4S ferredoxin-type" evidence="4">
    <location>
        <begin position="47"/>
        <end position="76"/>
    </location>
</feature>
<accession>A0A1G7VTA8</accession>
<evidence type="ECO:0000256" key="3">
    <source>
        <dbReference type="ARBA" id="ARBA00023014"/>
    </source>
</evidence>
<sequence>MLFWRRLFFSMSYFKTKDKKDCCACSACIHSCPVHAIKFERDEEGFDYPIINNEICINCGLCEKVCPVAHPIYDNEQYPKTYALYLRDVKERQRSSSGGVFYAIALWVLERGGVVFGSIIDEQNQVYHIGVDNLQDLQQLRGSKYVQSALKNVFKEIKLNLQAGRWCYFVGTGCQVAGLNAYLRKKYDTLITSDLVCHGVPSQWMFDQHIYYLEKKYKGRVSDYRFRDNRIGGGSEIFSLTTKKGKKRTIINPTYLLSPYLYSFMYAMTCRYSCYDCKFAKVPRQGDITLADYWGSKDFFPDMDNSKGISLCLLNTEMGKRIWEFLKDEFDYSESNVNDAAKNNLNLISTSTPHSNRSFIYEKVREEGYKKVAKEAFRVKNFNRVWINAYINQSLFLSAFLKVLSNIKHKLLD</sequence>
<dbReference type="SUPFAM" id="SSF54862">
    <property type="entry name" value="4Fe-4S ferredoxins"/>
    <property type="match status" value="1"/>
</dbReference>
<evidence type="ECO:0000256" key="1">
    <source>
        <dbReference type="ARBA" id="ARBA00022723"/>
    </source>
</evidence>
<dbReference type="Proteomes" id="UP000198779">
    <property type="component" value="Unassembled WGS sequence"/>
</dbReference>
<gene>
    <name evidence="5" type="ORF">SAMN04487901_106117</name>
</gene>
<dbReference type="Pfam" id="PF12838">
    <property type="entry name" value="Fer4_7"/>
    <property type="match status" value="1"/>
</dbReference>
<proteinExistence type="predicted"/>
<dbReference type="EMBL" id="FNCQ01000006">
    <property type="protein sequence ID" value="SDG62917.1"/>
    <property type="molecule type" value="Genomic_DNA"/>
</dbReference>
<dbReference type="GO" id="GO:0051536">
    <property type="term" value="F:iron-sulfur cluster binding"/>
    <property type="evidence" value="ECO:0007669"/>
    <property type="project" value="UniProtKB-KW"/>
</dbReference>
<feature type="domain" description="4Fe-4S ferredoxin-type" evidence="4">
    <location>
        <begin position="13"/>
        <end position="42"/>
    </location>
</feature>
<evidence type="ECO:0000259" key="4">
    <source>
        <dbReference type="PROSITE" id="PS51379"/>
    </source>
</evidence>
<dbReference type="STRING" id="645274.SAMN04487901_106117"/>
<dbReference type="Pfam" id="PF04432">
    <property type="entry name" value="FrhB_FdhB_C"/>
    <property type="match status" value="1"/>
</dbReference>
<dbReference type="InterPro" id="IPR017900">
    <property type="entry name" value="4Fe4S_Fe_S_CS"/>
</dbReference>
<name>A0A1G7VTA8_9BACT</name>
<dbReference type="PROSITE" id="PS51379">
    <property type="entry name" value="4FE4S_FER_2"/>
    <property type="match status" value="2"/>
</dbReference>